<dbReference type="AlphaFoldDB" id="A0A8K0HTT1"/>
<reference evidence="2" key="1">
    <citation type="submission" date="2020-03" db="EMBL/GenBank/DDBJ databases">
        <title>A high-quality chromosome-level genome assembly of a woody plant with both climbing and erect habits, Rhamnella rubrinervis.</title>
        <authorList>
            <person name="Lu Z."/>
            <person name="Yang Y."/>
            <person name="Zhu X."/>
            <person name="Sun Y."/>
        </authorList>
    </citation>
    <scope>NUCLEOTIDE SEQUENCE</scope>
    <source>
        <strain evidence="2">BYM</strain>
        <tissue evidence="2">Leaf</tissue>
    </source>
</reference>
<comment type="caution">
    <text evidence="2">The sequence shown here is derived from an EMBL/GenBank/DDBJ whole genome shotgun (WGS) entry which is preliminary data.</text>
</comment>
<gene>
    <name evidence="2" type="ORF">FNV43_RR02610</name>
</gene>
<evidence type="ECO:0000313" key="2">
    <source>
        <dbReference type="EMBL" id="KAF3457948.1"/>
    </source>
</evidence>
<dbReference type="Proteomes" id="UP000796880">
    <property type="component" value="Unassembled WGS sequence"/>
</dbReference>
<feature type="compositionally biased region" description="Basic and acidic residues" evidence="1">
    <location>
        <begin position="157"/>
        <end position="169"/>
    </location>
</feature>
<keyword evidence="3" id="KW-1185">Reference proteome</keyword>
<evidence type="ECO:0000256" key="1">
    <source>
        <dbReference type="SAM" id="MobiDB-lite"/>
    </source>
</evidence>
<evidence type="ECO:0000313" key="3">
    <source>
        <dbReference type="Proteomes" id="UP000796880"/>
    </source>
</evidence>
<name>A0A8K0HTT1_9ROSA</name>
<proteinExistence type="predicted"/>
<accession>A0A8K0HTT1</accession>
<protein>
    <submittedName>
        <fullName evidence="2">Uncharacterized protein</fullName>
    </submittedName>
</protein>
<organism evidence="2 3">
    <name type="scientific">Rhamnella rubrinervis</name>
    <dbReference type="NCBI Taxonomy" id="2594499"/>
    <lineage>
        <taxon>Eukaryota</taxon>
        <taxon>Viridiplantae</taxon>
        <taxon>Streptophyta</taxon>
        <taxon>Embryophyta</taxon>
        <taxon>Tracheophyta</taxon>
        <taxon>Spermatophyta</taxon>
        <taxon>Magnoliopsida</taxon>
        <taxon>eudicotyledons</taxon>
        <taxon>Gunneridae</taxon>
        <taxon>Pentapetalae</taxon>
        <taxon>rosids</taxon>
        <taxon>fabids</taxon>
        <taxon>Rosales</taxon>
        <taxon>Rhamnaceae</taxon>
        <taxon>rhamnoid group</taxon>
        <taxon>Rhamneae</taxon>
        <taxon>Rhamnella</taxon>
    </lineage>
</organism>
<feature type="region of interest" description="Disordered" evidence="1">
    <location>
        <begin position="155"/>
        <end position="187"/>
    </location>
</feature>
<sequence length="187" mass="21547">MLSRSAWLSSPQALGQSISPPSPYANLSRNIILCFPRQISLGPRQACRVPICDSRDGMFEMDAERNWTYVDGKTKARLIHTNRTYNELLEIAYEATSLNPNQFQIKMKFIVRSCYKLDPIEIENDGDVKCFFKEHFRGYNDTSPLFIEVEALQDTPPTKEQRNGERDSDPAIPFASSGRIDFQRRYQ</sequence>
<dbReference type="EMBL" id="VOIH02000001">
    <property type="protein sequence ID" value="KAF3457948.1"/>
    <property type="molecule type" value="Genomic_DNA"/>
</dbReference>
<dbReference type="OrthoDB" id="1938144at2759"/>